<protein>
    <submittedName>
        <fullName evidence="2">Uncharacterized protein</fullName>
    </submittedName>
</protein>
<proteinExistence type="predicted"/>
<dbReference type="AlphaFoldDB" id="A0A804I7A3"/>
<dbReference type="Gramene" id="Ma03_t01440.1">
    <property type="protein sequence ID" value="Ma03_p01440.1"/>
    <property type="gene ID" value="Ma03_g01440"/>
</dbReference>
<name>A0A804I7A3_MUSAM</name>
<feature type="region of interest" description="Disordered" evidence="1">
    <location>
        <begin position="36"/>
        <end position="61"/>
    </location>
</feature>
<dbReference type="EnsemblPlants" id="Ma03_t01440.1">
    <property type="protein sequence ID" value="Ma03_p01440.1"/>
    <property type="gene ID" value="Ma03_g01440"/>
</dbReference>
<dbReference type="Proteomes" id="UP000012960">
    <property type="component" value="Unplaced"/>
</dbReference>
<evidence type="ECO:0000256" key="1">
    <source>
        <dbReference type="SAM" id="MobiDB-lite"/>
    </source>
</evidence>
<evidence type="ECO:0000313" key="2">
    <source>
        <dbReference type="EnsemblPlants" id="Ma03_p01440.1"/>
    </source>
</evidence>
<accession>A0A804I7A3</accession>
<evidence type="ECO:0000313" key="3">
    <source>
        <dbReference type="Proteomes" id="UP000012960"/>
    </source>
</evidence>
<reference evidence="2" key="1">
    <citation type="submission" date="2021-05" db="UniProtKB">
        <authorList>
            <consortium name="EnsemblPlants"/>
        </authorList>
    </citation>
    <scope>IDENTIFICATION</scope>
    <source>
        <strain evidence="2">subsp. malaccensis</strain>
    </source>
</reference>
<dbReference type="InParanoid" id="A0A804I7A3"/>
<keyword evidence="3" id="KW-1185">Reference proteome</keyword>
<sequence>MKMMRRRREREVSELSSAHKSDHLVHIQVMSLLHAPNSSSSHLGHRAYGQPIHEGRHRSIH</sequence>
<organism evidence="2 3">
    <name type="scientific">Musa acuminata subsp. malaccensis</name>
    <name type="common">Wild banana</name>
    <name type="synonym">Musa malaccensis</name>
    <dbReference type="NCBI Taxonomy" id="214687"/>
    <lineage>
        <taxon>Eukaryota</taxon>
        <taxon>Viridiplantae</taxon>
        <taxon>Streptophyta</taxon>
        <taxon>Embryophyta</taxon>
        <taxon>Tracheophyta</taxon>
        <taxon>Spermatophyta</taxon>
        <taxon>Magnoliopsida</taxon>
        <taxon>Liliopsida</taxon>
        <taxon>Zingiberales</taxon>
        <taxon>Musaceae</taxon>
        <taxon>Musa</taxon>
    </lineage>
</organism>